<evidence type="ECO:0000256" key="1">
    <source>
        <dbReference type="ARBA" id="ARBA00023015"/>
    </source>
</evidence>
<dbReference type="InterPro" id="IPR000524">
    <property type="entry name" value="Tscrpt_reg_HTH_GntR"/>
</dbReference>
<dbReference type="SUPFAM" id="SSF53822">
    <property type="entry name" value="Periplasmic binding protein-like I"/>
    <property type="match status" value="1"/>
</dbReference>
<dbReference type="Gene3D" id="1.10.10.10">
    <property type="entry name" value="Winged helix-like DNA-binding domain superfamily/Winged helix DNA-binding domain"/>
    <property type="match status" value="1"/>
</dbReference>
<dbReference type="PANTHER" id="PTHR38445">
    <property type="entry name" value="HTH-TYPE TRANSCRIPTIONAL REPRESSOR YTRA"/>
    <property type="match status" value="1"/>
</dbReference>
<keyword evidence="3" id="KW-0804">Transcription</keyword>
<dbReference type="GO" id="GO:0003700">
    <property type="term" value="F:DNA-binding transcription factor activity"/>
    <property type="evidence" value="ECO:0007669"/>
    <property type="project" value="InterPro"/>
</dbReference>
<dbReference type="AlphaFoldDB" id="A0AB39W6C1"/>
<dbReference type="Pfam" id="PF13377">
    <property type="entry name" value="Peripla_BP_3"/>
    <property type="match status" value="1"/>
</dbReference>
<accession>A0AB39W6C1</accession>
<gene>
    <name evidence="5" type="ORF">AB3G34_07595</name>
</gene>
<dbReference type="InterPro" id="IPR036388">
    <property type="entry name" value="WH-like_DNA-bd_sf"/>
</dbReference>
<evidence type="ECO:0000313" key="5">
    <source>
        <dbReference type="EMBL" id="XDU96969.1"/>
    </source>
</evidence>
<protein>
    <submittedName>
        <fullName evidence="5">GntR family transcriptional regulator</fullName>
    </submittedName>
</protein>
<dbReference type="Pfam" id="PF00392">
    <property type="entry name" value="GntR"/>
    <property type="match status" value="1"/>
</dbReference>
<dbReference type="GO" id="GO:0003677">
    <property type="term" value="F:DNA binding"/>
    <property type="evidence" value="ECO:0007669"/>
    <property type="project" value="UniProtKB-KW"/>
</dbReference>
<dbReference type="SMART" id="SM00345">
    <property type="entry name" value="HTH_GNTR"/>
    <property type="match status" value="1"/>
</dbReference>
<dbReference type="InterPro" id="IPR028082">
    <property type="entry name" value="Peripla_BP_I"/>
</dbReference>
<sequence length="343" mass="39491">MKKSSKIDSLRIDEFSATPKYQQLVNAVLNAIKQGVFKKGDAMPSINELSFEYEISRVTIEKGYNKLRKIGILEAFHGKGYFIANTDISQDLKIFLMFNKLSAHKKIIYDSFVDTLGEKAAIDFYIYNNDYALFKKLLNKQKNDYTHYVIIPHFVEKAEGYQLLIEEIPKEKLIIVDKKIEGITGNYGTVYENFEDDIYNALSKALDPLSKYHTLKLIFPVDSYFPQEIVKGFKNFCYNYTFNYKVVDDFDLEEVHEGEVYINLMESDLVKILDKIIALDLTIGEQVGVISYNETPLKKFIMNGLTTISTDFEKMGRTAAQLVLDSSKEHIENPFELILRGSL</sequence>
<dbReference type="EMBL" id="CP165625">
    <property type="protein sequence ID" value="XDU96969.1"/>
    <property type="molecule type" value="Genomic_DNA"/>
</dbReference>
<dbReference type="Gene3D" id="3.40.50.2300">
    <property type="match status" value="2"/>
</dbReference>
<dbReference type="SUPFAM" id="SSF46785">
    <property type="entry name" value="Winged helix' DNA-binding domain"/>
    <property type="match status" value="1"/>
</dbReference>
<organism evidence="5">
    <name type="scientific">Flavobacterium sp. WC2409</name>
    <dbReference type="NCBI Taxonomy" id="3234139"/>
    <lineage>
        <taxon>Bacteria</taxon>
        <taxon>Pseudomonadati</taxon>
        <taxon>Bacteroidota</taxon>
        <taxon>Flavobacteriia</taxon>
        <taxon>Flavobacteriales</taxon>
        <taxon>Flavobacteriaceae</taxon>
        <taxon>Flavobacterium</taxon>
    </lineage>
</organism>
<dbReference type="RefSeq" id="WP_369753960.1">
    <property type="nucleotide sequence ID" value="NZ_CP165625.1"/>
</dbReference>
<dbReference type="InterPro" id="IPR046335">
    <property type="entry name" value="LacI/GalR-like_sensor"/>
</dbReference>
<proteinExistence type="predicted"/>
<evidence type="ECO:0000259" key="4">
    <source>
        <dbReference type="PROSITE" id="PS50949"/>
    </source>
</evidence>
<dbReference type="InterPro" id="IPR036390">
    <property type="entry name" value="WH_DNA-bd_sf"/>
</dbReference>
<dbReference type="CDD" id="cd07377">
    <property type="entry name" value="WHTH_GntR"/>
    <property type="match status" value="1"/>
</dbReference>
<dbReference type="PROSITE" id="PS50949">
    <property type="entry name" value="HTH_GNTR"/>
    <property type="match status" value="1"/>
</dbReference>
<evidence type="ECO:0000256" key="3">
    <source>
        <dbReference type="ARBA" id="ARBA00023163"/>
    </source>
</evidence>
<keyword evidence="1" id="KW-0805">Transcription regulation</keyword>
<name>A0AB39W6C1_9FLAO</name>
<evidence type="ECO:0000256" key="2">
    <source>
        <dbReference type="ARBA" id="ARBA00023125"/>
    </source>
</evidence>
<reference evidence="5" key="1">
    <citation type="submission" date="2024-07" db="EMBL/GenBank/DDBJ databases">
        <authorList>
            <person name="Biller S.J."/>
        </authorList>
    </citation>
    <scope>NUCLEOTIDE SEQUENCE</scope>
    <source>
        <strain evidence="5">WC2409</strain>
    </source>
</reference>
<feature type="domain" description="HTH gntR-type" evidence="4">
    <location>
        <begin position="18"/>
        <end position="86"/>
    </location>
</feature>
<dbReference type="PANTHER" id="PTHR38445:SF10">
    <property type="entry name" value="GNTR-FAMILY TRANSCRIPTIONAL REGULATOR"/>
    <property type="match status" value="1"/>
</dbReference>
<keyword evidence="2" id="KW-0238">DNA-binding</keyword>